<sequence>MKHTYITGISLSLKISNDVENLEGSEAQKISKIPLTSCKIQETWFNSLLQQASIYGIVASYCLFASLLSIINKWVVMKFPYPGALTTL</sequence>
<accession>A0A7J7MMW5</accession>
<evidence type="ECO:0000256" key="1">
    <source>
        <dbReference type="SAM" id="Phobius"/>
    </source>
</evidence>
<dbReference type="OrthoDB" id="417037at2759"/>
<keyword evidence="1" id="KW-0812">Transmembrane</keyword>
<proteinExistence type="predicted"/>
<keyword evidence="1" id="KW-1133">Transmembrane helix</keyword>
<reference evidence="2 3" key="1">
    <citation type="journal article" date="2020" name="IScience">
        <title>Genome Sequencing of the Endangered Kingdonia uniflora (Circaeasteraceae, Ranunculales) Reveals Potential Mechanisms of Evolutionary Specialization.</title>
        <authorList>
            <person name="Sun Y."/>
            <person name="Deng T."/>
            <person name="Zhang A."/>
            <person name="Moore M.J."/>
            <person name="Landis J.B."/>
            <person name="Lin N."/>
            <person name="Zhang H."/>
            <person name="Zhang X."/>
            <person name="Huang J."/>
            <person name="Zhang X."/>
            <person name="Sun H."/>
            <person name="Wang H."/>
        </authorList>
    </citation>
    <scope>NUCLEOTIDE SEQUENCE [LARGE SCALE GENOMIC DNA]</scope>
    <source>
        <strain evidence="2">TB1705</strain>
        <tissue evidence="2">Leaf</tissue>
    </source>
</reference>
<evidence type="ECO:0000313" key="2">
    <source>
        <dbReference type="EMBL" id="KAF6156167.1"/>
    </source>
</evidence>
<comment type="caution">
    <text evidence="2">The sequence shown here is derived from an EMBL/GenBank/DDBJ whole genome shotgun (WGS) entry which is preliminary data.</text>
</comment>
<evidence type="ECO:0000313" key="3">
    <source>
        <dbReference type="Proteomes" id="UP000541444"/>
    </source>
</evidence>
<keyword evidence="3" id="KW-1185">Reference proteome</keyword>
<gene>
    <name evidence="2" type="ORF">GIB67_024137</name>
</gene>
<dbReference type="EMBL" id="JACGCM010001377">
    <property type="protein sequence ID" value="KAF6156167.1"/>
    <property type="molecule type" value="Genomic_DNA"/>
</dbReference>
<name>A0A7J7MMW5_9MAGN</name>
<keyword evidence="1" id="KW-0472">Membrane</keyword>
<protein>
    <submittedName>
        <fullName evidence="2">Uncharacterized protein</fullName>
    </submittedName>
</protein>
<organism evidence="2 3">
    <name type="scientific">Kingdonia uniflora</name>
    <dbReference type="NCBI Taxonomy" id="39325"/>
    <lineage>
        <taxon>Eukaryota</taxon>
        <taxon>Viridiplantae</taxon>
        <taxon>Streptophyta</taxon>
        <taxon>Embryophyta</taxon>
        <taxon>Tracheophyta</taxon>
        <taxon>Spermatophyta</taxon>
        <taxon>Magnoliopsida</taxon>
        <taxon>Ranunculales</taxon>
        <taxon>Circaeasteraceae</taxon>
        <taxon>Kingdonia</taxon>
    </lineage>
</organism>
<dbReference type="AlphaFoldDB" id="A0A7J7MMW5"/>
<feature type="transmembrane region" description="Helical" evidence="1">
    <location>
        <begin position="52"/>
        <end position="71"/>
    </location>
</feature>
<dbReference type="Proteomes" id="UP000541444">
    <property type="component" value="Unassembled WGS sequence"/>
</dbReference>